<sequence>MELLRARPHLTVAAYSRGVIGTNRACAAETVTALLADFAAGTLHRPVGDRESLRATMSERGVPAIGWPQWRAIDAAEREQGTATARPRVKFVSVEEMLAVARR</sequence>
<gene>
    <name evidence="1" type="ORF">NWFMUON74_27260</name>
</gene>
<dbReference type="EMBL" id="AP023396">
    <property type="protein sequence ID" value="BCK54954.1"/>
    <property type="molecule type" value="Genomic_DNA"/>
</dbReference>
<dbReference type="RefSeq" id="WP_187688139.1">
    <property type="nucleotide sequence ID" value="NZ_AP023396.1"/>
</dbReference>
<evidence type="ECO:0000313" key="1">
    <source>
        <dbReference type="EMBL" id="BCK54954.1"/>
    </source>
</evidence>
<dbReference type="KEGG" id="nwl:NWFMUON74_27260"/>
<evidence type="ECO:0000313" key="2">
    <source>
        <dbReference type="Proteomes" id="UP000516173"/>
    </source>
</evidence>
<accession>A0A7G1KNV9</accession>
<dbReference type="Proteomes" id="UP000516173">
    <property type="component" value="Chromosome"/>
</dbReference>
<dbReference type="GeneID" id="80347276"/>
<organism evidence="1 2">
    <name type="scientific">Nocardia wallacei</name>
    <dbReference type="NCBI Taxonomy" id="480035"/>
    <lineage>
        <taxon>Bacteria</taxon>
        <taxon>Bacillati</taxon>
        <taxon>Actinomycetota</taxon>
        <taxon>Actinomycetes</taxon>
        <taxon>Mycobacteriales</taxon>
        <taxon>Nocardiaceae</taxon>
        <taxon>Nocardia</taxon>
    </lineage>
</organism>
<protein>
    <submittedName>
        <fullName evidence="1">Uncharacterized protein</fullName>
    </submittedName>
</protein>
<name>A0A7G1KNV9_9NOCA</name>
<dbReference type="AlphaFoldDB" id="A0A7G1KNV9"/>
<proteinExistence type="predicted"/>
<keyword evidence="2" id="KW-1185">Reference proteome</keyword>
<reference evidence="1 2" key="1">
    <citation type="submission" date="2020-08" db="EMBL/GenBank/DDBJ databases">
        <title>Genome Sequencing of Nocardia wallacei strain FMUON74 and assembly.</title>
        <authorList>
            <person name="Toyokawa M."/>
            <person name="Uesaka K."/>
        </authorList>
    </citation>
    <scope>NUCLEOTIDE SEQUENCE [LARGE SCALE GENOMIC DNA]</scope>
    <source>
        <strain evidence="1 2">FMUON74</strain>
    </source>
</reference>
<dbReference type="Gene3D" id="3.40.50.720">
    <property type="entry name" value="NAD(P)-binding Rossmann-like Domain"/>
    <property type="match status" value="1"/>
</dbReference>